<keyword evidence="3" id="KW-0472">Membrane</keyword>
<evidence type="ECO:0000256" key="4">
    <source>
        <dbReference type="SAM" id="SignalP"/>
    </source>
</evidence>
<protein>
    <submittedName>
        <fullName evidence="6">Capsule synthesis protein, CapA</fullName>
    </submittedName>
</protein>
<feature type="domain" description="NEAT" evidence="5">
    <location>
        <begin position="32"/>
        <end position="159"/>
    </location>
</feature>
<sequence length="213" mass="23650">MKYIKSILSVMLVAVFMMASGINASALELSEVESGIYEVQNDVNHESEIGMSMARSYLDPTMKLEIKGGKVYYTIKFSGANYMKDHKISINGENVNLDIINEDNENHTIELGFETDTIEPDMKASMYVDAMGRDVEFGIITKTDTLKLIEKIEEPEEEVVEEEVVEEEVVEEEANSTVEAATDTTSNNNTILYVGIGVVVVLVAAFLIMKGKK</sequence>
<dbReference type="GeneID" id="82205077"/>
<evidence type="ECO:0000256" key="1">
    <source>
        <dbReference type="ARBA" id="ARBA00004196"/>
    </source>
</evidence>
<evidence type="ECO:0000256" key="3">
    <source>
        <dbReference type="SAM" id="Phobius"/>
    </source>
</evidence>
<keyword evidence="7" id="KW-1185">Reference proteome</keyword>
<comment type="subcellular location">
    <subcellularLocation>
        <location evidence="1">Cell envelope</location>
    </subcellularLocation>
</comment>
<keyword evidence="3" id="KW-1133">Transmembrane helix</keyword>
<reference evidence="6 7" key="1">
    <citation type="submission" date="2014-04" db="EMBL/GenBank/DDBJ databases">
        <authorList>
            <person name="Hornung B.V."/>
        </authorList>
    </citation>
    <scope>NUCLEOTIDE SEQUENCE [LARGE SCALE GENOMIC DNA]</scope>
    <source>
        <strain evidence="6 7">CRIB</strain>
    </source>
</reference>
<dbReference type="Pfam" id="PF05031">
    <property type="entry name" value="NEAT"/>
    <property type="match status" value="1"/>
</dbReference>
<evidence type="ECO:0000256" key="2">
    <source>
        <dbReference type="ARBA" id="ARBA00022729"/>
    </source>
</evidence>
<dbReference type="InterPro" id="IPR006635">
    <property type="entry name" value="NEAT_dom"/>
</dbReference>
<evidence type="ECO:0000313" key="7">
    <source>
        <dbReference type="Proteomes" id="UP000245622"/>
    </source>
</evidence>
<dbReference type="EMBL" id="LN555523">
    <property type="protein sequence ID" value="CED93650.1"/>
    <property type="molecule type" value="Genomic_DNA"/>
</dbReference>
<dbReference type="PROSITE" id="PS50978">
    <property type="entry name" value="NEAT"/>
    <property type="match status" value="1"/>
</dbReference>
<feature type="signal peptide" evidence="4">
    <location>
        <begin position="1"/>
        <end position="26"/>
    </location>
</feature>
<dbReference type="Proteomes" id="UP000245622">
    <property type="component" value="Chromosome 1"/>
</dbReference>
<dbReference type="Gene3D" id="2.60.40.1850">
    <property type="match status" value="1"/>
</dbReference>
<dbReference type="KEGG" id="ril:CRIB_899"/>
<evidence type="ECO:0000259" key="5">
    <source>
        <dbReference type="PROSITE" id="PS50978"/>
    </source>
</evidence>
<name>A0A1V1I094_9FIRM</name>
<keyword evidence="3" id="KW-0812">Transmembrane</keyword>
<accession>A0A1V1I094</accession>
<dbReference type="SUPFAM" id="SSF158911">
    <property type="entry name" value="NEAT domain-like"/>
    <property type="match status" value="1"/>
</dbReference>
<organism evidence="6 7">
    <name type="scientific">Romboutsia ilealis</name>
    <dbReference type="NCBI Taxonomy" id="1115758"/>
    <lineage>
        <taxon>Bacteria</taxon>
        <taxon>Bacillati</taxon>
        <taxon>Bacillota</taxon>
        <taxon>Clostridia</taxon>
        <taxon>Peptostreptococcales</taxon>
        <taxon>Peptostreptococcaceae</taxon>
        <taxon>Romboutsia</taxon>
    </lineage>
</organism>
<dbReference type="CDD" id="cd06920">
    <property type="entry name" value="NEAT"/>
    <property type="match status" value="1"/>
</dbReference>
<feature type="chain" id="PRO_5012888933" evidence="4">
    <location>
        <begin position="27"/>
        <end position="213"/>
    </location>
</feature>
<proteinExistence type="predicted"/>
<feature type="transmembrane region" description="Helical" evidence="3">
    <location>
        <begin position="191"/>
        <end position="209"/>
    </location>
</feature>
<gene>
    <name evidence="6" type="ORF">CRIB_899</name>
</gene>
<dbReference type="InterPro" id="IPR037250">
    <property type="entry name" value="NEAT_dom_sf"/>
</dbReference>
<evidence type="ECO:0000313" key="6">
    <source>
        <dbReference type="EMBL" id="CED93650.1"/>
    </source>
</evidence>
<keyword evidence="2 4" id="KW-0732">Signal</keyword>
<dbReference type="AlphaFoldDB" id="A0A1V1I094"/>
<dbReference type="RefSeq" id="WP_180703348.1">
    <property type="nucleotide sequence ID" value="NZ_JAVSGX010000023.1"/>
</dbReference>
<dbReference type="SMART" id="SM00725">
    <property type="entry name" value="NEAT"/>
    <property type="match status" value="1"/>
</dbReference>
<dbReference type="GO" id="GO:0030313">
    <property type="term" value="C:cell envelope"/>
    <property type="evidence" value="ECO:0007669"/>
    <property type="project" value="UniProtKB-SubCell"/>
</dbReference>